<evidence type="ECO:0000313" key="1">
    <source>
        <dbReference type="EMBL" id="QNM06079.1"/>
    </source>
</evidence>
<sequence>MNVNFDKITLKKDLTFSEIEMYARIVAQNAFVSISGDAPETFQQIYLPTHAERALVGLFYSKLVDGLILIPEAEEDTPDYPDYIDNIELYSFFIKNRSYVSSIEMYAGEIIEYEKQTRIHSFPAIETSICEYLKKEIKKLKAESKTAREMERLAKAQAEKVENSNKVEAKFTPEEQADIIKKMSELNFDQEKLAEHMTKYGLKSDVDIKNSRQVNLS</sequence>
<dbReference type="RefSeq" id="WP_249303451.1">
    <property type="nucleotide sequence ID" value="NZ_CP060634.1"/>
</dbReference>
<proteinExistence type="predicted"/>
<gene>
    <name evidence="1" type="ORF">H9Q78_02640</name>
</gene>
<dbReference type="KEGG" id="qdo:H9Q78_02640"/>
<dbReference type="Proteomes" id="UP000515823">
    <property type="component" value="Chromosome"/>
</dbReference>
<accession>A0A7G9G5J7</accession>
<organism evidence="1 2">
    <name type="scientific">Qiania dongpingensis</name>
    <dbReference type="NCBI Taxonomy" id="2763669"/>
    <lineage>
        <taxon>Bacteria</taxon>
        <taxon>Bacillati</taxon>
        <taxon>Bacillota</taxon>
        <taxon>Clostridia</taxon>
        <taxon>Lachnospirales</taxon>
        <taxon>Lachnospiraceae</taxon>
        <taxon>Qiania</taxon>
    </lineage>
</organism>
<dbReference type="AlphaFoldDB" id="A0A7G9G5J7"/>
<keyword evidence="2" id="KW-1185">Reference proteome</keyword>
<name>A0A7G9G5J7_9FIRM</name>
<dbReference type="EMBL" id="CP060634">
    <property type="protein sequence ID" value="QNM06079.1"/>
    <property type="molecule type" value="Genomic_DNA"/>
</dbReference>
<protein>
    <submittedName>
        <fullName evidence="1">Uncharacterized protein</fullName>
    </submittedName>
</protein>
<reference evidence="1 2" key="1">
    <citation type="submission" date="2020-08" db="EMBL/GenBank/DDBJ databases">
        <authorList>
            <person name="Liu C."/>
            <person name="Sun Q."/>
        </authorList>
    </citation>
    <scope>NUCLEOTIDE SEQUENCE [LARGE SCALE GENOMIC DNA]</scope>
    <source>
        <strain evidence="1 2">NSJ-38</strain>
    </source>
</reference>
<evidence type="ECO:0000313" key="2">
    <source>
        <dbReference type="Proteomes" id="UP000515823"/>
    </source>
</evidence>